<dbReference type="AlphaFoldDB" id="A0A7C0U1P8"/>
<dbReference type="GO" id="GO:0016020">
    <property type="term" value="C:membrane"/>
    <property type="evidence" value="ECO:0007669"/>
    <property type="project" value="UniProtKB-SubCell"/>
</dbReference>
<organism evidence="9">
    <name type="scientific">Desulfofervidus auxilii</name>
    <dbReference type="NCBI Taxonomy" id="1621989"/>
    <lineage>
        <taxon>Bacteria</taxon>
        <taxon>Pseudomonadati</taxon>
        <taxon>Thermodesulfobacteriota</taxon>
        <taxon>Candidatus Desulfofervidia</taxon>
        <taxon>Candidatus Desulfofervidales</taxon>
        <taxon>Candidatus Desulfofervidaceae</taxon>
        <taxon>Candidatus Desulfofervidus</taxon>
    </lineage>
</organism>
<evidence type="ECO:0000256" key="2">
    <source>
        <dbReference type="ARBA" id="ARBA00022617"/>
    </source>
</evidence>
<accession>A0A7C0U1P8</accession>
<keyword evidence="5 8" id="KW-1133">Transmembrane helix</keyword>
<evidence type="ECO:0000256" key="8">
    <source>
        <dbReference type="SAM" id="Phobius"/>
    </source>
</evidence>
<evidence type="ECO:0000256" key="3">
    <source>
        <dbReference type="ARBA" id="ARBA00022692"/>
    </source>
</evidence>
<dbReference type="Proteomes" id="UP000886289">
    <property type="component" value="Unassembled WGS sequence"/>
</dbReference>
<feature type="transmembrane region" description="Helical" evidence="8">
    <location>
        <begin position="78"/>
        <end position="99"/>
    </location>
</feature>
<evidence type="ECO:0000256" key="6">
    <source>
        <dbReference type="ARBA" id="ARBA00023004"/>
    </source>
</evidence>
<comment type="caution">
    <text evidence="9">The sequence shown here is derived from an EMBL/GenBank/DDBJ whole genome shotgun (WGS) entry which is preliminary data.</text>
</comment>
<name>A0A7C0U1P8_DESA2</name>
<keyword evidence="2" id="KW-0349">Heme</keyword>
<evidence type="ECO:0000313" key="9">
    <source>
        <dbReference type="EMBL" id="HDD43614.1"/>
    </source>
</evidence>
<keyword evidence="4" id="KW-0479">Metal-binding</keyword>
<keyword evidence="6" id="KW-0408">Iron</keyword>
<evidence type="ECO:0000256" key="7">
    <source>
        <dbReference type="ARBA" id="ARBA00023136"/>
    </source>
</evidence>
<proteinExistence type="predicted"/>
<comment type="subcellular location">
    <subcellularLocation>
        <location evidence="1">Membrane</location>
    </subcellularLocation>
</comment>
<dbReference type="InterPro" id="IPR000701">
    <property type="entry name" value="SuccDH_FuR_B_TM-su"/>
</dbReference>
<dbReference type="SUPFAM" id="SSF81343">
    <property type="entry name" value="Fumarate reductase respiratory complex transmembrane subunits"/>
    <property type="match status" value="1"/>
</dbReference>
<gene>
    <name evidence="9" type="ORF">ENG63_01955</name>
</gene>
<keyword evidence="7 8" id="KW-0472">Membrane</keyword>
<evidence type="ECO:0000256" key="5">
    <source>
        <dbReference type="ARBA" id="ARBA00022989"/>
    </source>
</evidence>
<feature type="transmembrane region" description="Helical" evidence="8">
    <location>
        <begin position="6"/>
        <end position="23"/>
    </location>
</feature>
<dbReference type="InterPro" id="IPR034804">
    <property type="entry name" value="SQR/QFR_C/D"/>
</dbReference>
<dbReference type="Pfam" id="PF01127">
    <property type="entry name" value="Sdh_cyt"/>
    <property type="match status" value="1"/>
</dbReference>
<dbReference type="Gene3D" id="1.20.1300.10">
    <property type="entry name" value="Fumarate reductase/succinate dehydrogenase, transmembrane subunit"/>
    <property type="match status" value="1"/>
</dbReference>
<evidence type="ECO:0000256" key="4">
    <source>
        <dbReference type="ARBA" id="ARBA00022723"/>
    </source>
</evidence>
<sequence>MIGWLWQRISGFVLLILLFIHLWKARTMPFNYEYLRIQLTTPKWVIFNILLLCLAISHALNGLWQIGQDYLMGKNKKIFSYFLLIIGICFILLGLSIFIL</sequence>
<reference evidence="9" key="1">
    <citation type="journal article" date="2020" name="mSystems">
        <title>Genome- and Community-Level Interaction Insights into Carbon Utilization and Element Cycling Functions of Hydrothermarchaeota in Hydrothermal Sediment.</title>
        <authorList>
            <person name="Zhou Z."/>
            <person name="Liu Y."/>
            <person name="Xu W."/>
            <person name="Pan J."/>
            <person name="Luo Z.H."/>
            <person name="Li M."/>
        </authorList>
    </citation>
    <scope>NUCLEOTIDE SEQUENCE [LARGE SCALE GENOMIC DNA]</scope>
    <source>
        <strain evidence="9">HyVt-233</strain>
    </source>
</reference>
<feature type="transmembrane region" description="Helical" evidence="8">
    <location>
        <begin position="44"/>
        <end position="66"/>
    </location>
</feature>
<protein>
    <recommendedName>
        <fullName evidence="10">Succinate dehydrogenase hydrophobic membrane anchor subunit</fullName>
    </recommendedName>
</protein>
<keyword evidence="3 8" id="KW-0812">Transmembrane</keyword>
<evidence type="ECO:0008006" key="10">
    <source>
        <dbReference type="Google" id="ProtNLM"/>
    </source>
</evidence>
<dbReference type="EMBL" id="DRBS01000075">
    <property type="protein sequence ID" value="HDD43614.1"/>
    <property type="molecule type" value="Genomic_DNA"/>
</dbReference>
<dbReference type="GO" id="GO:0046872">
    <property type="term" value="F:metal ion binding"/>
    <property type="evidence" value="ECO:0007669"/>
    <property type="project" value="UniProtKB-KW"/>
</dbReference>
<evidence type="ECO:0000256" key="1">
    <source>
        <dbReference type="ARBA" id="ARBA00004370"/>
    </source>
</evidence>